<dbReference type="AlphaFoldDB" id="A0A150MCC5"/>
<proteinExistence type="predicted"/>
<name>A0A150MCC5_9BACL</name>
<evidence type="ECO:0000313" key="1">
    <source>
        <dbReference type="EMBL" id="KYD21899.1"/>
    </source>
</evidence>
<gene>
    <name evidence="1" type="ORF">B4110_0226</name>
</gene>
<evidence type="ECO:0000313" key="2">
    <source>
        <dbReference type="Proteomes" id="UP000075324"/>
    </source>
</evidence>
<reference evidence="1 2" key="1">
    <citation type="submission" date="2016-01" db="EMBL/GenBank/DDBJ databases">
        <title>Draft Genome Sequences of Seven Thermophilic Sporeformers Isolated from Foods.</title>
        <authorList>
            <person name="Berendsen E.M."/>
            <person name="Wells-Bennik M.H."/>
            <person name="Krawcyk A.O."/>
            <person name="De Jong A."/>
            <person name="Holsappel S."/>
            <person name="Eijlander R.T."/>
            <person name="Kuipers O.P."/>
        </authorList>
    </citation>
    <scope>NUCLEOTIDE SEQUENCE [LARGE SCALE GENOMIC DNA]</scope>
    <source>
        <strain evidence="1 2">B4110</strain>
    </source>
</reference>
<protein>
    <submittedName>
        <fullName evidence="1">Uncharacterized protein</fullName>
    </submittedName>
</protein>
<dbReference type="EMBL" id="LQYW01000187">
    <property type="protein sequence ID" value="KYD21899.1"/>
    <property type="molecule type" value="Genomic_DNA"/>
</dbReference>
<accession>A0A150MCC5</accession>
<organism evidence="1 2">
    <name type="scientific">Parageobacillus toebii</name>
    <dbReference type="NCBI Taxonomy" id="153151"/>
    <lineage>
        <taxon>Bacteria</taxon>
        <taxon>Bacillati</taxon>
        <taxon>Bacillota</taxon>
        <taxon>Bacilli</taxon>
        <taxon>Bacillales</taxon>
        <taxon>Anoxybacillaceae</taxon>
        <taxon>Parageobacillus</taxon>
    </lineage>
</organism>
<dbReference type="RefSeq" id="WP_160331333.1">
    <property type="nucleotide sequence ID" value="NZ_LQYW01000187.1"/>
</dbReference>
<comment type="caution">
    <text evidence="1">The sequence shown here is derived from an EMBL/GenBank/DDBJ whole genome shotgun (WGS) entry which is preliminary data.</text>
</comment>
<sequence>MFLFSLFKKQFQKVKLTEPLQEKGSYTNKKGITYNWKIVKGDKPIPPAE</sequence>
<dbReference type="PATRIC" id="fig|153151.4.peg.2373"/>
<dbReference type="Proteomes" id="UP000075324">
    <property type="component" value="Unassembled WGS sequence"/>
</dbReference>